<dbReference type="RefSeq" id="WP_407285760.1">
    <property type="nucleotide sequence ID" value="NZ_CP147982.1"/>
</dbReference>
<keyword evidence="1" id="KW-1133">Transmembrane helix</keyword>
<name>A0ABZ2QLQ7_9ACTN</name>
<dbReference type="EMBL" id="CP147982">
    <property type="protein sequence ID" value="WXK75847.1"/>
    <property type="molecule type" value="Genomic_DNA"/>
</dbReference>
<keyword evidence="1" id="KW-0472">Membrane</keyword>
<accession>A0ABZ2QLQ7</accession>
<protein>
    <recommendedName>
        <fullName evidence="4">DUF4175 domain-containing protein</fullName>
    </recommendedName>
</protein>
<gene>
    <name evidence="2" type="ORF">WAB15_07600</name>
</gene>
<organism evidence="2 3">
    <name type="scientific">Streptomyces sirii</name>
    <dbReference type="NCBI Taxonomy" id="3127701"/>
    <lineage>
        <taxon>Bacteria</taxon>
        <taxon>Bacillati</taxon>
        <taxon>Actinomycetota</taxon>
        <taxon>Actinomycetes</taxon>
        <taxon>Kitasatosporales</taxon>
        <taxon>Streptomycetaceae</taxon>
        <taxon>Streptomyces</taxon>
    </lineage>
</organism>
<dbReference type="Proteomes" id="UP001626628">
    <property type="component" value="Chromosome"/>
</dbReference>
<keyword evidence="1" id="KW-0812">Transmembrane</keyword>
<proteinExistence type="predicted"/>
<reference evidence="2 3" key="1">
    <citation type="submission" date="2024-03" db="EMBL/GenBank/DDBJ databases">
        <title>The complete genome of Streptomyces sirii sp.nov.</title>
        <authorList>
            <person name="Zakalyukina Y.V."/>
            <person name="Belik A.R."/>
            <person name="Biryukov M.V."/>
            <person name="Baturina O.A."/>
            <person name="Kabilov M.R."/>
        </authorList>
    </citation>
    <scope>NUCLEOTIDE SEQUENCE [LARGE SCALE GENOMIC DNA]</scope>
    <source>
        <strain evidence="2 3">BP-8</strain>
    </source>
</reference>
<evidence type="ECO:0008006" key="4">
    <source>
        <dbReference type="Google" id="ProtNLM"/>
    </source>
</evidence>
<feature type="transmembrane region" description="Helical" evidence="1">
    <location>
        <begin position="16"/>
        <end position="32"/>
    </location>
</feature>
<keyword evidence="3" id="KW-1185">Reference proteome</keyword>
<feature type="transmembrane region" description="Helical" evidence="1">
    <location>
        <begin position="38"/>
        <end position="57"/>
    </location>
</feature>
<evidence type="ECO:0000313" key="2">
    <source>
        <dbReference type="EMBL" id="WXK75847.1"/>
    </source>
</evidence>
<evidence type="ECO:0000256" key="1">
    <source>
        <dbReference type="SAM" id="Phobius"/>
    </source>
</evidence>
<sequence length="75" mass="8439">MPPTASGPKRSEMPNLPFWFTLPVIFLVSFVLGEHYGFPWWLRLLVVVAVGFLLEAVNQGVRRVIRSSRVDGGKV</sequence>
<evidence type="ECO:0000313" key="3">
    <source>
        <dbReference type="Proteomes" id="UP001626628"/>
    </source>
</evidence>